<dbReference type="Proteomes" id="UP000078541">
    <property type="component" value="Unassembled WGS sequence"/>
</dbReference>
<name>A0A151JX68_9HYME</name>
<proteinExistence type="predicted"/>
<reference evidence="1 2" key="1">
    <citation type="submission" date="2016-03" db="EMBL/GenBank/DDBJ databases">
        <title>Trachymyrmex septentrionalis WGS genome.</title>
        <authorList>
            <person name="Nygaard S."/>
            <person name="Hu H."/>
            <person name="Boomsma J."/>
            <person name="Zhang G."/>
        </authorList>
    </citation>
    <scope>NUCLEOTIDE SEQUENCE [LARGE SCALE GENOMIC DNA]</scope>
    <source>
        <strain evidence="1">Tsep2-gDNA-1</strain>
        <tissue evidence="1">Whole body</tissue>
    </source>
</reference>
<accession>A0A151JX68</accession>
<evidence type="ECO:0000313" key="2">
    <source>
        <dbReference type="Proteomes" id="UP000078541"/>
    </source>
</evidence>
<organism evidence="1 2">
    <name type="scientific">Trachymyrmex septentrionalis</name>
    <dbReference type="NCBI Taxonomy" id="34720"/>
    <lineage>
        <taxon>Eukaryota</taxon>
        <taxon>Metazoa</taxon>
        <taxon>Ecdysozoa</taxon>
        <taxon>Arthropoda</taxon>
        <taxon>Hexapoda</taxon>
        <taxon>Insecta</taxon>
        <taxon>Pterygota</taxon>
        <taxon>Neoptera</taxon>
        <taxon>Endopterygota</taxon>
        <taxon>Hymenoptera</taxon>
        <taxon>Apocrita</taxon>
        <taxon>Aculeata</taxon>
        <taxon>Formicoidea</taxon>
        <taxon>Formicidae</taxon>
        <taxon>Myrmicinae</taxon>
        <taxon>Trachymyrmex</taxon>
    </lineage>
</organism>
<dbReference type="EMBL" id="KQ981578">
    <property type="protein sequence ID" value="KYN39734.1"/>
    <property type="molecule type" value="Genomic_DNA"/>
</dbReference>
<sequence length="39" mass="4499">MPRDYGRITLTGGKKFFHISSVVCMHADVRSIERSEFLN</sequence>
<keyword evidence="2" id="KW-1185">Reference proteome</keyword>
<evidence type="ECO:0000313" key="1">
    <source>
        <dbReference type="EMBL" id="KYN39734.1"/>
    </source>
</evidence>
<gene>
    <name evidence="1" type="ORF">ALC56_05842</name>
</gene>
<dbReference type="AlphaFoldDB" id="A0A151JX68"/>
<protein>
    <submittedName>
        <fullName evidence="1">Uncharacterized protein</fullName>
    </submittedName>
</protein>